<evidence type="ECO:0000313" key="2">
    <source>
        <dbReference type="EMBL" id="TDY72257.1"/>
    </source>
</evidence>
<gene>
    <name evidence="2" type="ORF">CLV96_1247</name>
</gene>
<feature type="transmembrane region" description="Helical" evidence="1">
    <location>
        <begin position="78"/>
        <end position="103"/>
    </location>
</feature>
<feature type="transmembrane region" description="Helical" evidence="1">
    <location>
        <begin position="28"/>
        <end position="51"/>
    </location>
</feature>
<dbReference type="AlphaFoldDB" id="A0A4R8MWW5"/>
<reference evidence="2 3" key="1">
    <citation type="submission" date="2019-03" db="EMBL/GenBank/DDBJ databases">
        <title>Genomic Encyclopedia of Archaeal and Bacterial Type Strains, Phase II (KMG-II): from individual species to whole genera.</title>
        <authorList>
            <person name="Goeker M."/>
        </authorList>
    </citation>
    <scope>NUCLEOTIDE SEQUENCE [LARGE SCALE GENOMIC DNA]</scope>
    <source>
        <strain evidence="2 3">DSM 21537</strain>
    </source>
</reference>
<feature type="transmembrane region" description="Helical" evidence="1">
    <location>
        <begin position="187"/>
        <end position="208"/>
    </location>
</feature>
<evidence type="ECO:0000313" key="3">
    <source>
        <dbReference type="Proteomes" id="UP000294684"/>
    </source>
</evidence>
<dbReference type="EMBL" id="SORO01000001">
    <property type="protein sequence ID" value="TDY72257.1"/>
    <property type="molecule type" value="Genomic_DNA"/>
</dbReference>
<sequence>MKISLLKIQLKQYQKLLLKTLKERFKGFYLSPFFFLTLYFILYGVHCFWNWDEFMSNNRNLEMDAISSGKQVSLWSLYPFQIVSVIFVSVLYLLLSISINFLFSFFKRTKETFRNNLGKLMKSLIHQFFFFVCLLFLGNQILGHFLGSNFYSTLVVVFWTTLFILFLINNGELYKRLFVSSDQFVTFLSRCLGYLNPILFVFFVLILANV</sequence>
<name>A0A4R8MWW5_LEPME</name>
<comment type="caution">
    <text evidence="2">The sequence shown here is derived from an EMBL/GenBank/DDBJ whole genome shotgun (WGS) entry which is preliminary data.</text>
</comment>
<dbReference type="OrthoDB" id="346063at2"/>
<keyword evidence="1" id="KW-0472">Membrane</keyword>
<feature type="transmembrane region" description="Helical" evidence="1">
    <location>
        <begin position="124"/>
        <end position="142"/>
    </location>
</feature>
<keyword evidence="1" id="KW-1133">Transmembrane helix</keyword>
<evidence type="ECO:0000256" key="1">
    <source>
        <dbReference type="SAM" id="Phobius"/>
    </source>
</evidence>
<keyword evidence="1" id="KW-0812">Transmembrane</keyword>
<accession>A0A4R8MWW5</accession>
<feature type="transmembrane region" description="Helical" evidence="1">
    <location>
        <begin position="148"/>
        <end position="167"/>
    </location>
</feature>
<proteinExistence type="predicted"/>
<dbReference type="STRING" id="1193051.LEP1GSC017_2711"/>
<keyword evidence="3" id="KW-1185">Reference proteome</keyword>
<organism evidence="2 3">
    <name type="scientific">Leptospira meyeri</name>
    <dbReference type="NCBI Taxonomy" id="29508"/>
    <lineage>
        <taxon>Bacteria</taxon>
        <taxon>Pseudomonadati</taxon>
        <taxon>Spirochaetota</taxon>
        <taxon>Spirochaetia</taxon>
        <taxon>Leptospirales</taxon>
        <taxon>Leptospiraceae</taxon>
        <taxon>Leptospira</taxon>
    </lineage>
</organism>
<dbReference type="Proteomes" id="UP000294684">
    <property type="component" value="Unassembled WGS sequence"/>
</dbReference>
<protein>
    <submittedName>
        <fullName evidence="2">Uncharacterized protein</fullName>
    </submittedName>
</protein>